<evidence type="ECO:0000259" key="13">
    <source>
        <dbReference type="Pfam" id="PF00593"/>
    </source>
</evidence>
<feature type="short sequence motif" description="TonB C-terminal box" evidence="10">
    <location>
        <begin position="1000"/>
        <end position="1017"/>
    </location>
</feature>
<dbReference type="PANTHER" id="PTHR47234">
    <property type="match status" value="1"/>
</dbReference>
<evidence type="ECO:0000256" key="7">
    <source>
        <dbReference type="ARBA" id="ARBA00023136"/>
    </source>
</evidence>
<keyword evidence="16" id="KW-1185">Reference proteome</keyword>
<dbReference type="SUPFAM" id="SSF56935">
    <property type="entry name" value="Porins"/>
    <property type="match status" value="1"/>
</dbReference>
<evidence type="ECO:0000256" key="2">
    <source>
        <dbReference type="ARBA" id="ARBA00022448"/>
    </source>
</evidence>
<keyword evidence="8 9" id="KW-0998">Cell outer membrane</keyword>
<keyword evidence="5 12" id="KW-0732">Signal</keyword>
<reference evidence="15 16" key="1">
    <citation type="submission" date="2017-03" db="EMBL/GenBank/DDBJ databases">
        <title>Genome sequence of Sphingomonas dokdonensis DSM 21029.</title>
        <authorList>
            <person name="Poehlein A."/>
            <person name="Wuebbeler J.H."/>
            <person name="Steinbuechel A."/>
            <person name="Daniel R."/>
        </authorList>
    </citation>
    <scope>NUCLEOTIDE SEQUENCE [LARGE SCALE GENOMIC DNA]</scope>
    <source>
        <strain evidence="15 16">DSM 21029</strain>
    </source>
</reference>
<dbReference type="Proteomes" id="UP000197290">
    <property type="component" value="Unassembled WGS sequence"/>
</dbReference>
<proteinExistence type="inferred from homology"/>
<evidence type="ECO:0000256" key="8">
    <source>
        <dbReference type="ARBA" id="ARBA00023237"/>
    </source>
</evidence>
<sequence>MTNRSHLRRFLLCSAVMLGGAAMPALAQESPADATTASGGGGDIVITGSRIRSPNLESVSPVTTVAAEEFAIRGTVRTEDLVNQLPQVFAAQGAANSNEATGTAQVDLRGLSPSRTLVLINGRRLPYGSPKNIPSDINQVPTPLIQSVEVLTGGASAVYGSDAIAGVVNFKLVENFSGVRFTGSIGGYQHTNDRDGLRDLLDRNNERVPGAYLKPDKNVWNGFTTEVSAVFGGNLDEGRGNVTGYATYRKVNAILQRDYDYSACALGATGTGGSEFSCSGSATNDPANFTNAGRIPGLPTSFRATRDGQFVPGTLTYNFAPYNYYQRPDERYTLGATAHYEVNENFTPYLEVGFMEDRSVAQIAPGTNSAGITVGAGSISGINCDNPFLSAQQASYLCTSRGLSTGSIYDAAGNYVGPQSVANGVLVARRNVEGGNRQDDIQHQSYRIVVGARGDIGGPFKYDVYGLYSKVNYRSRFSGDANRQRTANAFNAVRNSAGQIVCAINADANPNNNDARCAPLNYFSGAASQDAVDYVAEVKSITGDTNLVNIVAAVDGNLGEWGFTSPFANTGVAVAFGYEYRKNAVDYQPDEIYQAAASPELPISGSVAVKELFGELIVPLVEDRPFFQSLSFEGAYRYSDYDSGFKTDTYKLGLNWSPVRDFRLRGSYQRAVRAPNVIELFSSQQLFEVELTENANGSYDPCSGANPIATAAQCARTGVTAGQYGNIVDNPAGQFNSLIGGNPDLDPETAKTLALGAVFEPRFVPGLSISVDYFDIKVDNLVGSVNPNLSISNCLANGDPYFCSLIQRSPDSGSLWQGENGFFRRFNVNTGSLQTKGVDVVVDYRMRLDDLGINAGRLNFNLVGTYLDSYKTVPLPNSPQSDVYECKGLYAGLCGRPRPEWRHKFMTTWSPADRFSLTGTWRYVSSVKISQTSSQPALTGSFSEVNRELGARNYFDLAAAFTVRKDLVFRAGVNNLFDKDPPLTTTAAIEDGGNGNTYPQFYDAAGRYFFLSASVGF</sequence>
<gene>
    <name evidence="15" type="primary">btuB_11</name>
    <name evidence="15" type="ORF">SPDO_24930</name>
</gene>
<evidence type="ECO:0000256" key="10">
    <source>
        <dbReference type="PROSITE-ProRule" id="PRU10144"/>
    </source>
</evidence>
<comment type="subcellular location">
    <subcellularLocation>
        <location evidence="1 9">Cell outer membrane</location>
        <topology evidence="1 9">Multi-pass membrane protein</topology>
    </subcellularLocation>
</comment>
<evidence type="ECO:0000256" key="3">
    <source>
        <dbReference type="ARBA" id="ARBA00022452"/>
    </source>
</evidence>
<dbReference type="Pfam" id="PF07715">
    <property type="entry name" value="Plug"/>
    <property type="match status" value="1"/>
</dbReference>
<feature type="chain" id="PRO_5012128239" evidence="12">
    <location>
        <begin position="28"/>
        <end position="1017"/>
    </location>
</feature>
<dbReference type="Gene3D" id="2.170.130.10">
    <property type="entry name" value="TonB-dependent receptor, plug domain"/>
    <property type="match status" value="1"/>
</dbReference>
<dbReference type="RefSeq" id="WP_088367787.1">
    <property type="nucleotide sequence ID" value="NZ_NBBI01000004.1"/>
</dbReference>
<evidence type="ECO:0000313" key="15">
    <source>
        <dbReference type="EMBL" id="OWK29503.1"/>
    </source>
</evidence>
<keyword evidence="2 9" id="KW-0813">Transport</keyword>
<comment type="similarity">
    <text evidence="9 11">Belongs to the TonB-dependent receptor family.</text>
</comment>
<dbReference type="PROSITE" id="PS52016">
    <property type="entry name" value="TONB_DEPENDENT_REC_3"/>
    <property type="match status" value="1"/>
</dbReference>
<dbReference type="Gene3D" id="2.40.170.20">
    <property type="entry name" value="TonB-dependent receptor, beta-barrel domain"/>
    <property type="match status" value="1"/>
</dbReference>
<comment type="caution">
    <text evidence="15">The sequence shown here is derived from an EMBL/GenBank/DDBJ whole genome shotgun (WGS) entry which is preliminary data.</text>
</comment>
<dbReference type="InterPro" id="IPR036942">
    <property type="entry name" value="Beta-barrel_TonB_sf"/>
</dbReference>
<keyword evidence="4 9" id="KW-0812">Transmembrane</keyword>
<name>A0A245ZIE7_9SPHN</name>
<feature type="signal peptide" evidence="12">
    <location>
        <begin position="1"/>
        <end position="27"/>
    </location>
</feature>
<evidence type="ECO:0000256" key="5">
    <source>
        <dbReference type="ARBA" id="ARBA00022729"/>
    </source>
</evidence>
<feature type="domain" description="TonB-dependent receptor-like beta-barrel" evidence="13">
    <location>
        <begin position="446"/>
        <end position="976"/>
    </location>
</feature>
<evidence type="ECO:0000256" key="11">
    <source>
        <dbReference type="RuleBase" id="RU003357"/>
    </source>
</evidence>
<organism evidence="15 16">
    <name type="scientific">Sphingomonas dokdonensis</name>
    <dbReference type="NCBI Taxonomy" id="344880"/>
    <lineage>
        <taxon>Bacteria</taxon>
        <taxon>Pseudomonadati</taxon>
        <taxon>Pseudomonadota</taxon>
        <taxon>Alphaproteobacteria</taxon>
        <taxon>Sphingomonadales</taxon>
        <taxon>Sphingomonadaceae</taxon>
        <taxon>Sphingomonas</taxon>
    </lineage>
</organism>
<keyword evidence="3 9" id="KW-1134">Transmembrane beta strand</keyword>
<dbReference type="PROSITE" id="PS01156">
    <property type="entry name" value="TONB_DEPENDENT_REC_2"/>
    <property type="match status" value="1"/>
</dbReference>
<dbReference type="InterPro" id="IPR037066">
    <property type="entry name" value="Plug_dom_sf"/>
</dbReference>
<dbReference type="Pfam" id="PF00593">
    <property type="entry name" value="TonB_dep_Rec_b-barrel"/>
    <property type="match status" value="1"/>
</dbReference>
<evidence type="ECO:0000256" key="6">
    <source>
        <dbReference type="ARBA" id="ARBA00023077"/>
    </source>
</evidence>
<keyword evidence="7 9" id="KW-0472">Membrane</keyword>
<keyword evidence="6 11" id="KW-0798">TonB box</keyword>
<dbReference type="GO" id="GO:0009279">
    <property type="term" value="C:cell outer membrane"/>
    <property type="evidence" value="ECO:0007669"/>
    <property type="project" value="UniProtKB-SubCell"/>
</dbReference>
<accession>A0A245ZIE7</accession>
<dbReference type="InterPro" id="IPR010917">
    <property type="entry name" value="TonB_rcpt_CS"/>
</dbReference>
<evidence type="ECO:0000256" key="9">
    <source>
        <dbReference type="PROSITE-ProRule" id="PRU01360"/>
    </source>
</evidence>
<dbReference type="PANTHER" id="PTHR47234:SF2">
    <property type="entry name" value="TONB-DEPENDENT RECEPTOR"/>
    <property type="match status" value="1"/>
</dbReference>
<evidence type="ECO:0000256" key="12">
    <source>
        <dbReference type="SAM" id="SignalP"/>
    </source>
</evidence>
<dbReference type="AlphaFoldDB" id="A0A245ZIE7"/>
<evidence type="ECO:0000259" key="14">
    <source>
        <dbReference type="Pfam" id="PF07715"/>
    </source>
</evidence>
<dbReference type="OrthoDB" id="7051241at2"/>
<dbReference type="InterPro" id="IPR039426">
    <property type="entry name" value="TonB-dep_rcpt-like"/>
</dbReference>
<evidence type="ECO:0000256" key="1">
    <source>
        <dbReference type="ARBA" id="ARBA00004571"/>
    </source>
</evidence>
<protein>
    <submittedName>
        <fullName evidence="15">Vitamin B12 transporter BtuB</fullName>
    </submittedName>
</protein>
<dbReference type="InterPro" id="IPR000531">
    <property type="entry name" value="Beta-barrel_TonB"/>
</dbReference>
<dbReference type="EMBL" id="NBBI01000004">
    <property type="protein sequence ID" value="OWK29503.1"/>
    <property type="molecule type" value="Genomic_DNA"/>
</dbReference>
<feature type="domain" description="TonB-dependent receptor plug" evidence="14">
    <location>
        <begin position="57"/>
        <end position="167"/>
    </location>
</feature>
<dbReference type="InterPro" id="IPR012910">
    <property type="entry name" value="Plug_dom"/>
</dbReference>
<evidence type="ECO:0000313" key="16">
    <source>
        <dbReference type="Proteomes" id="UP000197290"/>
    </source>
</evidence>
<evidence type="ECO:0000256" key="4">
    <source>
        <dbReference type="ARBA" id="ARBA00022692"/>
    </source>
</evidence>